<dbReference type="AlphaFoldDB" id="A0A9W9P7Z7"/>
<evidence type="ECO:0000256" key="3">
    <source>
        <dbReference type="ARBA" id="ARBA00022630"/>
    </source>
</evidence>
<reference evidence="5" key="1">
    <citation type="submission" date="2022-11" db="EMBL/GenBank/DDBJ databases">
        <authorList>
            <person name="Petersen C."/>
        </authorList>
    </citation>
    <scope>NUCLEOTIDE SEQUENCE</scope>
    <source>
        <strain evidence="5">IBT 19713</strain>
    </source>
</reference>
<comment type="caution">
    <text evidence="5">The sequence shown here is derived from an EMBL/GenBank/DDBJ whole genome shotgun (WGS) entry which is preliminary data.</text>
</comment>
<evidence type="ECO:0000256" key="4">
    <source>
        <dbReference type="ARBA" id="ARBA00022827"/>
    </source>
</evidence>
<keyword evidence="5" id="KW-0503">Monooxygenase</keyword>
<dbReference type="SUPFAM" id="SSF51905">
    <property type="entry name" value="FAD/NAD(P)-binding domain"/>
    <property type="match status" value="1"/>
</dbReference>
<dbReference type="PANTHER" id="PTHR42877">
    <property type="entry name" value="L-ORNITHINE N(5)-MONOOXYGENASE-RELATED"/>
    <property type="match status" value="1"/>
</dbReference>
<dbReference type="InterPro" id="IPR051209">
    <property type="entry name" value="FAD-bind_Monooxygenase_sf"/>
</dbReference>
<evidence type="ECO:0000256" key="1">
    <source>
        <dbReference type="ARBA" id="ARBA00001974"/>
    </source>
</evidence>
<dbReference type="PANTHER" id="PTHR42877:SF4">
    <property type="entry name" value="FAD_NAD(P)-BINDING DOMAIN-CONTAINING PROTEIN-RELATED"/>
    <property type="match status" value="1"/>
</dbReference>
<protein>
    <submittedName>
        <fullName evidence="5">Monooxygenase</fullName>
    </submittedName>
</protein>
<dbReference type="RefSeq" id="XP_058332150.1">
    <property type="nucleotide sequence ID" value="XM_058473147.1"/>
</dbReference>
<evidence type="ECO:0000313" key="6">
    <source>
        <dbReference type="Proteomes" id="UP001150941"/>
    </source>
</evidence>
<comment type="cofactor">
    <cofactor evidence="1">
        <name>FAD</name>
        <dbReference type="ChEBI" id="CHEBI:57692"/>
    </cofactor>
</comment>
<keyword evidence="4" id="KW-0274">FAD</keyword>
<dbReference type="InterPro" id="IPR036188">
    <property type="entry name" value="FAD/NAD-bd_sf"/>
</dbReference>
<proteinExistence type="inferred from homology"/>
<keyword evidence="3" id="KW-0285">Flavoprotein</keyword>
<dbReference type="Gene3D" id="3.50.50.60">
    <property type="entry name" value="FAD/NAD(P)-binding domain"/>
    <property type="match status" value="1"/>
</dbReference>
<dbReference type="GO" id="GO:0004497">
    <property type="term" value="F:monooxygenase activity"/>
    <property type="evidence" value="ECO:0007669"/>
    <property type="project" value="UniProtKB-KW"/>
</dbReference>
<reference evidence="5" key="2">
    <citation type="journal article" date="2023" name="IMA Fungus">
        <title>Comparative genomic study of the Penicillium genus elucidates a diverse pangenome and 15 lateral gene transfer events.</title>
        <authorList>
            <person name="Petersen C."/>
            <person name="Sorensen T."/>
            <person name="Nielsen M.R."/>
            <person name="Sondergaard T.E."/>
            <person name="Sorensen J.L."/>
            <person name="Fitzpatrick D.A."/>
            <person name="Frisvad J.C."/>
            <person name="Nielsen K.L."/>
        </authorList>
    </citation>
    <scope>NUCLEOTIDE SEQUENCE</scope>
    <source>
        <strain evidence="5">IBT 19713</strain>
    </source>
</reference>
<keyword evidence="5" id="KW-0560">Oxidoreductase</keyword>
<gene>
    <name evidence="5" type="ORF">N7468_003850</name>
</gene>
<dbReference type="GeneID" id="83200450"/>
<accession>A0A9W9P7Z7</accession>
<dbReference type="OrthoDB" id="74360at2759"/>
<keyword evidence="6" id="KW-1185">Reference proteome</keyword>
<organism evidence="5 6">
    <name type="scientific">Penicillium chermesinum</name>
    <dbReference type="NCBI Taxonomy" id="63820"/>
    <lineage>
        <taxon>Eukaryota</taxon>
        <taxon>Fungi</taxon>
        <taxon>Dikarya</taxon>
        <taxon>Ascomycota</taxon>
        <taxon>Pezizomycotina</taxon>
        <taxon>Eurotiomycetes</taxon>
        <taxon>Eurotiomycetidae</taxon>
        <taxon>Eurotiales</taxon>
        <taxon>Aspergillaceae</taxon>
        <taxon>Penicillium</taxon>
    </lineage>
</organism>
<name>A0A9W9P7Z7_9EURO</name>
<comment type="similarity">
    <text evidence="2">Belongs to the FAD-binding monooxygenase family.</text>
</comment>
<evidence type="ECO:0000256" key="2">
    <source>
        <dbReference type="ARBA" id="ARBA00010139"/>
    </source>
</evidence>
<dbReference type="Proteomes" id="UP001150941">
    <property type="component" value="Unassembled WGS sequence"/>
</dbReference>
<sequence>MLGDASYKTAGYAKELQAPHLLSRDDLAAQVRRFIETFNLNIINSAQIQHTQYNKSSKDWKIRFSTQAGPRTAIAKHLVLATGVGSQKPNVPQIEGKDLYKGINIHSTQFKNGKILRQQGAKVS</sequence>
<evidence type="ECO:0000313" key="5">
    <source>
        <dbReference type="EMBL" id="KAJ5239231.1"/>
    </source>
</evidence>
<dbReference type="EMBL" id="JAPQKS010000003">
    <property type="protein sequence ID" value="KAJ5239231.1"/>
    <property type="molecule type" value="Genomic_DNA"/>
</dbReference>